<evidence type="ECO:0000313" key="17">
    <source>
        <dbReference type="Proteomes" id="UP000179812"/>
    </source>
</evidence>
<dbReference type="Gene3D" id="4.10.860.10">
    <property type="entry name" value="UVR domain"/>
    <property type="match status" value="1"/>
</dbReference>
<comment type="similarity">
    <text evidence="2 12">Belongs to the UvrB family.</text>
</comment>
<evidence type="ECO:0000256" key="12">
    <source>
        <dbReference type="RuleBase" id="RU003587"/>
    </source>
</evidence>
<dbReference type="InterPro" id="IPR006935">
    <property type="entry name" value="Helicase/UvrB_N"/>
</dbReference>
<keyword evidence="3" id="KW-0963">Cytoplasm</keyword>
<feature type="domain" description="Helicase C-terminal" evidence="15">
    <location>
        <begin position="433"/>
        <end position="600"/>
    </location>
</feature>
<reference evidence="16 17" key="1">
    <citation type="journal article" date="2016" name="Nat. Commun.">
        <title>Thousands of microbial genomes shed light on interconnected biogeochemical processes in an aquifer system.</title>
        <authorList>
            <person name="Anantharaman K."/>
            <person name="Brown C.T."/>
            <person name="Hug L.A."/>
            <person name="Sharon I."/>
            <person name="Castelle C.J."/>
            <person name="Probst A.J."/>
            <person name="Thomas B.C."/>
            <person name="Singh A."/>
            <person name="Wilkins M.J."/>
            <person name="Karaoz U."/>
            <person name="Brodie E.L."/>
            <person name="Williams K.H."/>
            <person name="Hubbard S.S."/>
            <person name="Banfield J.F."/>
        </authorList>
    </citation>
    <scope>NUCLEOTIDE SEQUENCE [LARGE SCALE GENOMIC DNA]</scope>
</reference>
<proteinExistence type="inferred from homology"/>
<organism evidence="16 17">
    <name type="scientific">Candidatus Shapirobacteria bacterium RIFOXYB1_FULL_38_38</name>
    <dbReference type="NCBI Taxonomy" id="1802151"/>
    <lineage>
        <taxon>Bacteria</taxon>
        <taxon>Candidatus Shapironibacteriota</taxon>
    </lineage>
</organism>
<keyword evidence="12" id="KW-0742">SOS response</keyword>
<dbReference type="PROSITE" id="PS51194">
    <property type="entry name" value="HELICASE_CTER"/>
    <property type="match status" value="1"/>
</dbReference>
<keyword evidence="8 12" id="KW-0267">Excision nuclease</keyword>
<feature type="domain" description="Helicase ATP-binding" evidence="14">
    <location>
        <begin position="24"/>
        <end position="174"/>
    </location>
</feature>
<dbReference type="GO" id="GO:0004518">
    <property type="term" value="F:nuclease activity"/>
    <property type="evidence" value="ECO:0007669"/>
    <property type="project" value="UniProtKB-KW"/>
</dbReference>
<evidence type="ECO:0000256" key="7">
    <source>
        <dbReference type="ARBA" id="ARBA00022840"/>
    </source>
</evidence>
<comment type="caution">
    <text evidence="16">The sequence shown here is derived from an EMBL/GenBank/DDBJ whole genome shotgun (WGS) entry which is preliminary data.</text>
</comment>
<dbReference type="GO" id="GO:0009432">
    <property type="term" value="P:SOS response"/>
    <property type="evidence" value="ECO:0007669"/>
    <property type="project" value="UniProtKB-KW"/>
</dbReference>
<evidence type="ECO:0000256" key="10">
    <source>
        <dbReference type="ARBA" id="ARBA00026033"/>
    </source>
</evidence>
<dbReference type="InterPro" id="IPR036876">
    <property type="entry name" value="UVR_dom_sf"/>
</dbReference>
<dbReference type="GO" id="GO:0005737">
    <property type="term" value="C:cytoplasm"/>
    <property type="evidence" value="ECO:0007669"/>
    <property type="project" value="UniProtKB-SubCell"/>
</dbReference>
<keyword evidence="7" id="KW-0067">ATP-binding</keyword>
<keyword evidence="6 12" id="KW-0228">DNA excision</keyword>
<dbReference type="Pfam" id="PF04851">
    <property type="entry name" value="ResIII"/>
    <property type="match status" value="1"/>
</dbReference>
<comment type="subcellular location">
    <subcellularLocation>
        <location evidence="1 12">Cytoplasm</location>
    </subcellularLocation>
</comment>
<evidence type="ECO:0000259" key="15">
    <source>
        <dbReference type="PROSITE" id="PS51194"/>
    </source>
</evidence>
<evidence type="ECO:0000256" key="9">
    <source>
        <dbReference type="ARBA" id="ARBA00023204"/>
    </source>
</evidence>
<evidence type="ECO:0000256" key="4">
    <source>
        <dbReference type="ARBA" id="ARBA00022741"/>
    </source>
</evidence>
<evidence type="ECO:0000259" key="14">
    <source>
        <dbReference type="PROSITE" id="PS51192"/>
    </source>
</evidence>
<dbReference type="InterPro" id="IPR041471">
    <property type="entry name" value="UvrB_inter"/>
</dbReference>
<dbReference type="Proteomes" id="UP000179812">
    <property type="component" value="Unassembled WGS sequence"/>
</dbReference>
<dbReference type="PROSITE" id="PS50151">
    <property type="entry name" value="UVR"/>
    <property type="match status" value="1"/>
</dbReference>
<evidence type="ECO:0000256" key="3">
    <source>
        <dbReference type="ARBA" id="ARBA00022490"/>
    </source>
</evidence>
<dbReference type="InterPro" id="IPR001943">
    <property type="entry name" value="UVR_dom"/>
</dbReference>
<dbReference type="GO" id="GO:0003677">
    <property type="term" value="F:DNA binding"/>
    <property type="evidence" value="ECO:0007669"/>
    <property type="project" value="InterPro"/>
</dbReference>
<dbReference type="GO" id="GO:0006289">
    <property type="term" value="P:nucleotide-excision repair"/>
    <property type="evidence" value="ECO:0007669"/>
    <property type="project" value="InterPro"/>
</dbReference>
<evidence type="ECO:0000256" key="5">
    <source>
        <dbReference type="ARBA" id="ARBA00022763"/>
    </source>
</evidence>
<dbReference type="GO" id="GO:0005524">
    <property type="term" value="F:ATP binding"/>
    <property type="evidence" value="ECO:0007669"/>
    <property type="project" value="UniProtKB-KW"/>
</dbReference>
<protein>
    <recommendedName>
        <fullName evidence="11 12">UvrABC system protein B</fullName>
    </recommendedName>
</protein>
<evidence type="ECO:0000256" key="2">
    <source>
        <dbReference type="ARBA" id="ARBA00008533"/>
    </source>
</evidence>
<dbReference type="NCBIfam" id="TIGR00631">
    <property type="entry name" value="uvrb"/>
    <property type="match status" value="1"/>
</dbReference>
<dbReference type="Pfam" id="PF00271">
    <property type="entry name" value="Helicase_C"/>
    <property type="match status" value="1"/>
</dbReference>
<dbReference type="PROSITE" id="PS51192">
    <property type="entry name" value="HELICASE_ATP_BIND_1"/>
    <property type="match status" value="1"/>
</dbReference>
<name>A0A1F7SRR0_9BACT</name>
<accession>A0A1F7SRR0</accession>
<dbReference type="SUPFAM" id="SSF52540">
    <property type="entry name" value="P-loop containing nucleoside triphosphate hydrolases"/>
    <property type="match status" value="2"/>
</dbReference>
<dbReference type="SMART" id="SM00490">
    <property type="entry name" value="HELICc"/>
    <property type="match status" value="1"/>
</dbReference>
<sequence>MSFNLQTKMTPSGDQPKAIAQMLQNLNAGHEKQVLMGVTGSGKTFSIANVIQQTNLPTLVISHNKTLAGQLYQEFKELFPKDRVSYFVSYYDYYQPEAYIPSTDTYIAKEVEINDLIDKLRLEATSNLFSGDNNIVIASVSCIYNIGDPIEFSGKTIEFKLNQSWPRRKLLENLVSLFYTRSELEFKRGSFRIRGDQVELWPAYQDWIIHLEFENEILKNIIFRHPYTGNEITEKLFTLYPAKQYVSGGGPEKKEIYRSILSDAQKQVKMFKSQNRLLEANRIQQRVEYDLEMLQETGYINGIENYSIYFEQNRKTGDPPYTLVDYFKHRWGNEFLTVIDESHVTIPQIKGMYFGDVARKKTLVDFGFRLPSAFDNRPLKFEEFNQRTSKIIYVSATPSPFEIEQSQNHVVEQIIRPTGLIDPHIEIRPSNGQIPNILEELTKQIQNKQRTLLITLTKRMSEDLSTYLSDVNNTQIPIKVAYLHSDIDTLERTEILDKLRSGDYDVLVGVNLLREGLDLPEVSLVAILDAGQQGFLRSRSSLIQIMGRASRHLEGKVILYSDFISPAMKEAVNEVKRRRKIQLAYNKDHNITPQSITKSIRPKIIELVKTEKEDITQIDPNSLTPPQRQKHITALRKQMKLFASELNFEEAIKIRDQIREIENN</sequence>
<dbReference type="PANTHER" id="PTHR24029:SF0">
    <property type="entry name" value="UVRABC SYSTEM PROTEIN B"/>
    <property type="match status" value="1"/>
</dbReference>
<evidence type="ECO:0000259" key="13">
    <source>
        <dbReference type="PROSITE" id="PS50151"/>
    </source>
</evidence>
<dbReference type="CDD" id="cd17916">
    <property type="entry name" value="DEXHc_UvrB"/>
    <property type="match status" value="1"/>
</dbReference>
<dbReference type="GO" id="GO:0009380">
    <property type="term" value="C:excinuclease repair complex"/>
    <property type="evidence" value="ECO:0007669"/>
    <property type="project" value="InterPro"/>
</dbReference>
<dbReference type="InterPro" id="IPR014001">
    <property type="entry name" value="Helicase_ATP-bd"/>
</dbReference>
<feature type="domain" description="UVR" evidence="13">
    <location>
        <begin position="629"/>
        <end position="664"/>
    </location>
</feature>
<dbReference type="Gene3D" id="3.40.50.300">
    <property type="entry name" value="P-loop containing nucleotide triphosphate hydrolases"/>
    <property type="match status" value="3"/>
</dbReference>
<dbReference type="SUPFAM" id="SSF46600">
    <property type="entry name" value="C-terminal UvrC-binding domain of UvrB"/>
    <property type="match status" value="1"/>
</dbReference>
<dbReference type="InterPro" id="IPR001650">
    <property type="entry name" value="Helicase_C-like"/>
</dbReference>
<dbReference type="SMART" id="SM00487">
    <property type="entry name" value="DEXDc"/>
    <property type="match status" value="1"/>
</dbReference>
<keyword evidence="4" id="KW-0547">Nucleotide-binding</keyword>
<dbReference type="AlphaFoldDB" id="A0A1F7SRR0"/>
<evidence type="ECO:0000313" key="16">
    <source>
        <dbReference type="EMBL" id="OGL56489.1"/>
    </source>
</evidence>
<dbReference type="InterPro" id="IPR024759">
    <property type="entry name" value="UvrB_YAD/RRR_dom"/>
</dbReference>
<dbReference type="Pfam" id="PF17757">
    <property type="entry name" value="UvrB_inter"/>
    <property type="match status" value="1"/>
</dbReference>
<gene>
    <name evidence="16" type="ORF">A2367_02810</name>
</gene>
<evidence type="ECO:0000256" key="11">
    <source>
        <dbReference type="ARBA" id="ARBA00029504"/>
    </source>
</evidence>
<keyword evidence="9 12" id="KW-0234">DNA repair</keyword>
<evidence type="ECO:0000256" key="6">
    <source>
        <dbReference type="ARBA" id="ARBA00022769"/>
    </source>
</evidence>
<dbReference type="InterPro" id="IPR004807">
    <property type="entry name" value="UvrB"/>
</dbReference>
<dbReference type="NCBIfam" id="NF003673">
    <property type="entry name" value="PRK05298.1"/>
    <property type="match status" value="1"/>
</dbReference>
<evidence type="ECO:0000256" key="1">
    <source>
        <dbReference type="ARBA" id="ARBA00004496"/>
    </source>
</evidence>
<dbReference type="GO" id="GO:0016887">
    <property type="term" value="F:ATP hydrolysis activity"/>
    <property type="evidence" value="ECO:0007669"/>
    <property type="project" value="InterPro"/>
</dbReference>
<dbReference type="PANTHER" id="PTHR24029">
    <property type="entry name" value="UVRABC SYSTEM PROTEIN B"/>
    <property type="match status" value="1"/>
</dbReference>
<dbReference type="InterPro" id="IPR027417">
    <property type="entry name" value="P-loop_NTPase"/>
</dbReference>
<dbReference type="Pfam" id="PF12344">
    <property type="entry name" value="UvrB"/>
    <property type="match status" value="1"/>
</dbReference>
<keyword evidence="5 12" id="KW-0227">DNA damage</keyword>
<dbReference type="EMBL" id="MGDL01000040">
    <property type="protein sequence ID" value="OGL56489.1"/>
    <property type="molecule type" value="Genomic_DNA"/>
</dbReference>
<evidence type="ECO:0000256" key="8">
    <source>
        <dbReference type="ARBA" id="ARBA00022881"/>
    </source>
</evidence>
<dbReference type="Pfam" id="PF02151">
    <property type="entry name" value="UVR"/>
    <property type="match status" value="1"/>
</dbReference>
<comment type="subunit">
    <text evidence="10 12">Forms a heterotetramer with UvrA during the search for lesions. Interacts with UvrC in an incision complex.</text>
</comment>